<feature type="transmembrane region" description="Helical" evidence="1">
    <location>
        <begin position="6"/>
        <end position="30"/>
    </location>
</feature>
<dbReference type="Proteomes" id="UP000198923">
    <property type="component" value="Unassembled WGS sequence"/>
</dbReference>
<dbReference type="EMBL" id="FNCN01000015">
    <property type="protein sequence ID" value="SDH41674.1"/>
    <property type="molecule type" value="Genomic_DNA"/>
</dbReference>
<reference evidence="2 3" key="1">
    <citation type="submission" date="2016-10" db="EMBL/GenBank/DDBJ databases">
        <authorList>
            <person name="de Groot N.N."/>
        </authorList>
    </citation>
    <scope>NUCLEOTIDE SEQUENCE [LARGE SCALE GENOMIC DNA]</scope>
    <source>
        <strain evidence="2 3">CPCC 201354</strain>
    </source>
</reference>
<dbReference type="STRING" id="504805.SAMN05421505_11593"/>
<name>A0A1G8C8E1_9ACTN</name>
<feature type="transmembrane region" description="Helical" evidence="1">
    <location>
        <begin position="131"/>
        <end position="152"/>
    </location>
</feature>
<dbReference type="AlphaFoldDB" id="A0A1G8C8E1"/>
<evidence type="ECO:0008006" key="4">
    <source>
        <dbReference type="Google" id="ProtNLM"/>
    </source>
</evidence>
<gene>
    <name evidence="2" type="ORF">SAMN05421505_11593</name>
</gene>
<feature type="transmembrane region" description="Helical" evidence="1">
    <location>
        <begin position="76"/>
        <end position="95"/>
    </location>
</feature>
<keyword evidence="1" id="KW-0472">Membrane</keyword>
<organism evidence="2 3">
    <name type="scientific">Sinosporangium album</name>
    <dbReference type="NCBI Taxonomy" id="504805"/>
    <lineage>
        <taxon>Bacteria</taxon>
        <taxon>Bacillati</taxon>
        <taxon>Actinomycetota</taxon>
        <taxon>Actinomycetes</taxon>
        <taxon>Streptosporangiales</taxon>
        <taxon>Streptosporangiaceae</taxon>
        <taxon>Sinosporangium</taxon>
    </lineage>
</organism>
<dbReference type="OrthoDB" id="4251131at2"/>
<evidence type="ECO:0000313" key="3">
    <source>
        <dbReference type="Proteomes" id="UP000198923"/>
    </source>
</evidence>
<protein>
    <recommendedName>
        <fullName evidence="4">DUF1772 domain-containing protein</fullName>
    </recommendedName>
</protein>
<keyword evidence="1" id="KW-1133">Transmembrane helix</keyword>
<keyword evidence="1" id="KW-0812">Transmembrane</keyword>
<sequence>MAVLLPFALLLNGVLSGMLLWSVVGGTPWVRRLNGADYLELHQFWLRRLEPLENFCVSGALLADATLIFLSHAVHVQAALGVAVGALSAVMVISATRSARLRQSILVVGPHGVPDDWRHADPRERWERWNIARAILTLTAFTANVTAVGALAW</sequence>
<evidence type="ECO:0000313" key="2">
    <source>
        <dbReference type="EMBL" id="SDH41674.1"/>
    </source>
</evidence>
<evidence type="ECO:0000256" key="1">
    <source>
        <dbReference type="SAM" id="Phobius"/>
    </source>
</evidence>
<proteinExistence type="predicted"/>
<dbReference type="RefSeq" id="WP_093171532.1">
    <property type="nucleotide sequence ID" value="NZ_FNCN01000015.1"/>
</dbReference>
<accession>A0A1G8C8E1</accession>
<keyword evidence="3" id="KW-1185">Reference proteome</keyword>